<evidence type="ECO:0000256" key="6">
    <source>
        <dbReference type="ARBA" id="ARBA00022827"/>
    </source>
</evidence>
<keyword evidence="5 10" id="KW-0479">Metal-binding</keyword>
<keyword evidence="3 10" id="KW-0285">Flavoprotein</keyword>
<comment type="subcellular location">
    <subcellularLocation>
        <location evidence="12">Cell inner membrane</location>
        <topology evidence="12">Lipid-anchor</topology>
        <orientation evidence="12">Periplasmic side</orientation>
    </subcellularLocation>
</comment>
<dbReference type="InterPro" id="IPR024932">
    <property type="entry name" value="ApbE"/>
</dbReference>
<keyword evidence="12" id="KW-1003">Cell membrane</keyword>
<keyword evidence="12" id="KW-0449">Lipoprotein</keyword>
<dbReference type="Proteomes" id="UP000653730">
    <property type="component" value="Unassembled WGS sequence"/>
</dbReference>
<sequence length="343" mass="38361">MGFRKSFSILVVFTLLGMGFTGCKSQEKSRTMTISGEAQGSTYSIKYISDEQEDLKPAIDSILLAIDMSMSTYRPDSDISRINAGDSTVVVDENFRNVFLGSQKIWKESGGSFDPTIGTLVRAWGFGPDHHRIPLDSTRVDSLLQYCGFEKVALTPQNTIWKKDKNIYFDFNSIAQGYTVDVIVNFFLDRGIDDFIVEVGGELAAHGRNTEKDKNWVVGIDDPLQGTEGRTFIAKININNLGMATSGNYRKTITDSITGEKYVHTVDPKTGFTKKGSVVSTTVLAETCMEADAYATTFMVMDLERSKEFLKTKPELHAFILYMDENNEMQKYMTEGFKALLLK</sequence>
<evidence type="ECO:0000313" key="14">
    <source>
        <dbReference type="Proteomes" id="UP000653730"/>
    </source>
</evidence>
<evidence type="ECO:0000313" key="13">
    <source>
        <dbReference type="EMBL" id="MBC9795152.1"/>
    </source>
</evidence>
<keyword evidence="4 10" id="KW-0808">Transferase</keyword>
<reference evidence="13 14" key="1">
    <citation type="submission" date="2020-09" db="EMBL/GenBank/DDBJ databases">
        <title>Sinomicrobium weinanense sp. nov., a halophilic bacteria isolated from saline-alkali soil.</title>
        <authorList>
            <person name="Wu P."/>
            <person name="Ren H."/>
            <person name="Mei Y."/>
            <person name="Liang Y."/>
            <person name="Chen Z."/>
        </authorList>
    </citation>
    <scope>NUCLEOTIDE SEQUENCE [LARGE SCALE GENOMIC DNA]</scope>
    <source>
        <strain evidence="13 14">FJxs</strain>
    </source>
</reference>
<evidence type="ECO:0000256" key="2">
    <source>
        <dbReference type="ARBA" id="ARBA00016337"/>
    </source>
</evidence>
<evidence type="ECO:0000256" key="9">
    <source>
        <dbReference type="ARBA" id="ARBA00048540"/>
    </source>
</evidence>
<dbReference type="Pfam" id="PF02424">
    <property type="entry name" value="ApbE"/>
    <property type="match status" value="1"/>
</dbReference>
<dbReference type="PANTHER" id="PTHR30040">
    <property type="entry name" value="THIAMINE BIOSYNTHESIS LIPOPROTEIN APBE"/>
    <property type="match status" value="1"/>
</dbReference>
<feature type="binding site" evidence="11">
    <location>
        <position position="292"/>
    </location>
    <ligand>
        <name>Mg(2+)</name>
        <dbReference type="ChEBI" id="CHEBI:18420"/>
    </ligand>
</feature>
<keyword evidence="7 10" id="KW-0460">Magnesium</keyword>
<evidence type="ECO:0000256" key="11">
    <source>
        <dbReference type="PIRSR" id="PIRSR006268-2"/>
    </source>
</evidence>
<keyword evidence="6 10" id="KW-0274">FAD</keyword>
<dbReference type="GO" id="GO:0005886">
    <property type="term" value="C:plasma membrane"/>
    <property type="evidence" value="ECO:0007669"/>
    <property type="project" value="UniProtKB-SubCell"/>
</dbReference>
<evidence type="ECO:0000256" key="1">
    <source>
        <dbReference type="ARBA" id="ARBA00011955"/>
    </source>
</evidence>
<evidence type="ECO:0000256" key="3">
    <source>
        <dbReference type="ARBA" id="ARBA00022630"/>
    </source>
</evidence>
<keyword evidence="14" id="KW-1185">Reference proteome</keyword>
<accession>A0A926JPL7</accession>
<dbReference type="Gene3D" id="3.10.520.10">
    <property type="entry name" value="ApbE-like domains"/>
    <property type="match status" value="1"/>
</dbReference>
<dbReference type="SUPFAM" id="SSF143631">
    <property type="entry name" value="ApbE-like"/>
    <property type="match status" value="1"/>
</dbReference>
<evidence type="ECO:0000256" key="10">
    <source>
        <dbReference type="PIRNR" id="PIRNR006268"/>
    </source>
</evidence>
<dbReference type="InterPro" id="IPR003374">
    <property type="entry name" value="ApbE-like_sf"/>
</dbReference>
<proteinExistence type="inferred from homology"/>
<evidence type="ECO:0000256" key="4">
    <source>
        <dbReference type="ARBA" id="ARBA00022679"/>
    </source>
</evidence>
<dbReference type="AlphaFoldDB" id="A0A926JPL7"/>
<evidence type="ECO:0000256" key="5">
    <source>
        <dbReference type="ARBA" id="ARBA00022723"/>
    </source>
</evidence>
<dbReference type="GO" id="GO:0016740">
    <property type="term" value="F:transferase activity"/>
    <property type="evidence" value="ECO:0007669"/>
    <property type="project" value="UniProtKB-UniRule"/>
</dbReference>
<keyword evidence="12" id="KW-0997">Cell inner membrane</keyword>
<comment type="function">
    <text evidence="12">Flavin transferase that catalyzes the transfer of the FMN moiety of FAD and its covalent binding to the hydroxyl group of a threonine residue in a target flavoprotein.</text>
</comment>
<dbReference type="GO" id="GO:0046872">
    <property type="term" value="F:metal ion binding"/>
    <property type="evidence" value="ECO:0007669"/>
    <property type="project" value="UniProtKB-UniRule"/>
</dbReference>
<dbReference type="PIRSF" id="PIRSF006268">
    <property type="entry name" value="ApbE"/>
    <property type="match status" value="1"/>
</dbReference>
<dbReference type="EMBL" id="JACVDC010000007">
    <property type="protein sequence ID" value="MBC9795152.1"/>
    <property type="molecule type" value="Genomic_DNA"/>
</dbReference>
<comment type="catalytic activity">
    <reaction evidence="9 10 12">
        <text>L-threonyl-[protein] + FAD = FMN-L-threonyl-[protein] + AMP + H(+)</text>
        <dbReference type="Rhea" id="RHEA:36847"/>
        <dbReference type="Rhea" id="RHEA-COMP:11060"/>
        <dbReference type="Rhea" id="RHEA-COMP:11061"/>
        <dbReference type="ChEBI" id="CHEBI:15378"/>
        <dbReference type="ChEBI" id="CHEBI:30013"/>
        <dbReference type="ChEBI" id="CHEBI:57692"/>
        <dbReference type="ChEBI" id="CHEBI:74257"/>
        <dbReference type="ChEBI" id="CHEBI:456215"/>
        <dbReference type="EC" id="2.7.1.180"/>
    </reaction>
</comment>
<evidence type="ECO:0000256" key="8">
    <source>
        <dbReference type="ARBA" id="ARBA00031306"/>
    </source>
</evidence>
<keyword evidence="12" id="KW-0472">Membrane</keyword>
<evidence type="ECO:0000256" key="7">
    <source>
        <dbReference type="ARBA" id="ARBA00022842"/>
    </source>
</evidence>
<comment type="caution">
    <text evidence="13">The sequence shown here is derived from an EMBL/GenBank/DDBJ whole genome shotgun (WGS) entry which is preliminary data.</text>
</comment>
<protein>
    <recommendedName>
        <fullName evidence="2 10">FAD:protein FMN transferase</fullName>
        <ecNumber evidence="1 10">2.7.1.180</ecNumber>
    </recommendedName>
    <alternativeName>
        <fullName evidence="8 10">Flavin transferase</fullName>
    </alternativeName>
</protein>
<feature type="binding site" evidence="11">
    <location>
        <position position="173"/>
    </location>
    <ligand>
        <name>Mg(2+)</name>
        <dbReference type="ChEBI" id="CHEBI:18420"/>
    </ligand>
</feature>
<dbReference type="EC" id="2.7.1.180" evidence="1 10"/>
<feature type="binding site" evidence="11">
    <location>
        <position position="296"/>
    </location>
    <ligand>
        <name>Mg(2+)</name>
        <dbReference type="ChEBI" id="CHEBI:18420"/>
    </ligand>
</feature>
<gene>
    <name evidence="13" type="ORF">IBL28_04185</name>
</gene>
<evidence type="ECO:0000256" key="12">
    <source>
        <dbReference type="RuleBase" id="RU363002"/>
    </source>
</evidence>
<organism evidence="13 14">
    <name type="scientific">Sinomicrobium weinanense</name>
    <dbReference type="NCBI Taxonomy" id="2842200"/>
    <lineage>
        <taxon>Bacteria</taxon>
        <taxon>Pseudomonadati</taxon>
        <taxon>Bacteroidota</taxon>
        <taxon>Flavobacteriia</taxon>
        <taxon>Flavobacteriales</taxon>
        <taxon>Flavobacteriaceae</taxon>
        <taxon>Sinomicrobium</taxon>
    </lineage>
</organism>
<comment type="cofactor">
    <cofactor evidence="11">
        <name>Mg(2+)</name>
        <dbReference type="ChEBI" id="CHEBI:18420"/>
    </cofactor>
    <cofactor evidence="11">
        <name>Mn(2+)</name>
        <dbReference type="ChEBI" id="CHEBI:29035"/>
    </cofactor>
    <text evidence="11">Magnesium. Can also use manganese.</text>
</comment>
<dbReference type="PROSITE" id="PS51257">
    <property type="entry name" value="PROKAR_LIPOPROTEIN"/>
    <property type="match status" value="1"/>
</dbReference>
<name>A0A926JPL7_9FLAO</name>
<dbReference type="PANTHER" id="PTHR30040:SF2">
    <property type="entry name" value="FAD:PROTEIN FMN TRANSFERASE"/>
    <property type="match status" value="1"/>
</dbReference>
<comment type="similarity">
    <text evidence="10 12">Belongs to the ApbE family.</text>
</comment>